<organism evidence="1 2">
    <name type="scientific">Melipona quadrifasciata</name>
    <dbReference type="NCBI Taxonomy" id="166423"/>
    <lineage>
        <taxon>Eukaryota</taxon>
        <taxon>Metazoa</taxon>
        <taxon>Ecdysozoa</taxon>
        <taxon>Arthropoda</taxon>
        <taxon>Hexapoda</taxon>
        <taxon>Insecta</taxon>
        <taxon>Pterygota</taxon>
        <taxon>Neoptera</taxon>
        <taxon>Endopterygota</taxon>
        <taxon>Hymenoptera</taxon>
        <taxon>Apocrita</taxon>
        <taxon>Aculeata</taxon>
        <taxon>Apoidea</taxon>
        <taxon>Anthophila</taxon>
        <taxon>Apidae</taxon>
        <taxon>Melipona</taxon>
    </lineage>
</organism>
<evidence type="ECO:0000313" key="1">
    <source>
        <dbReference type="EMBL" id="KOX80732.1"/>
    </source>
</evidence>
<evidence type="ECO:0000313" key="2">
    <source>
        <dbReference type="Proteomes" id="UP000053105"/>
    </source>
</evidence>
<gene>
    <name evidence="1" type="ORF">WN51_02020</name>
</gene>
<accession>A0A0N0U7X1</accession>
<dbReference type="EMBL" id="KQ435698">
    <property type="protein sequence ID" value="KOX80732.1"/>
    <property type="molecule type" value="Genomic_DNA"/>
</dbReference>
<proteinExistence type="predicted"/>
<protein>
    <submittedName>
        <fullName evidence="1">Uncharacterized protein</fullName>
    </submittedName>
</protein>
<dbReference type="Proteomes" id="UP000053105">
    <property type="component" value="Unassembled WGS sequence"/>
</dbReference>
<sequence>MKCHKTYVFSFCQVTNKELQNCKFPVKFIVSGLLRDFYALAGNFETQKTSRECIQIQHREKLKTKLRYCTLVKTVGTKRNITPKDIKMRIFLKYKGSEVMLEGFVIIDSDPNEYQNLILCQRTKSIRNRELFTIAQALVIVGNYVWFSTQRAGINWERRVNLLECKTVK</sequence>
<name>A0A0N0U7X1_9HYME</name>
<keyword evidence="2" id="KW-1185">Reference proteome</keyword>
<dbReference type="AlphaFoldDB" id="A0A0N0U7X1"/>
<reference evidence="1 2" key="1">
    <citation type="submission" date="2015-07" db="EMBL/GenBank/DDBJ databases">
        <title>The genome of Melipona quadrifasciata.</title>
        <authorList>
            <person name="Pan H."/>
            <person name="Kapheim K."/>
        </authorList>
    </citation>
    <scope>NUCLEOTIDE SEQUENCE [LARGE SCALE GENOMIC DNA]</scope>
    <source>
        <strain evidence="1">0111107301</strain>
        <tissue evidence="1">Whole body</tissue>
    </source>
</reference>